<gene>
    <name evidence="1" type="ORF">GXY80_00480</name>
</gene>
<sequence length="99" mass="10899">MYAYYSLDLNDRVSVKTVGCLIPGRHAWCRVQEKFRKVIESAKDLSGAVVVLGGAGYGIFPEAIPAHSRADMGIQGEGEETFRLLSTTWIKALCIPDPR</sequence>
<organism evidence="1 2">
    <name type="scientific">Syntrophorhabdus aromaticivorans</name>
    <dbReference type="NCBI Taxonomy" id="328301"/>
    <lineage>
        <taxon>Bacteria</taxon>
        <taxon>Pseudomonadati</taxon>
        <taxon>Thermodesulfobacteriota</taxon>
        <taxon>Syntrophorhabdia</taxon>
        <taxon>Syntrophorhabdales</taxon>
        <taxon>Syntrophorhabdaceae</taxon>
        <taxon>Syntrophorhabdus</taxon>
    </lineage>
</organism>
<reference evidence="1" key="1">
    <citation type="journal article" date="2020" name="Biotechnol. Biofuels">
        <title>New insights from the biogas microbiome by comprehensive genome-resolved metagenomics of nearly 1600 species originating from multiple anaerobic digesters.</title>
        <authorList>
            <person name="Campanaro S."/>
            <person name="Treu L."/>
            <person name="Rodriguez-R L.M."/>
            <person name="Kovalovszki A."/>
            <person name="Ziels R.M."/>
            <person name="Maus I."/>
            <person name="Zhu X."/>
            <person name="Kougias P.G."/>
            <person name="Basile A."/>
            <person name="Luo G."/>
            <person name="Schluter A."/>
            <person name="Konstantinidis K.T."/>
            <person name="Angelidaki I."/>
        </authorList>
    </citation>
    <scope>NUCLEOTIDE SEQUENCE</scope>
    <source>
        <strain evidence="1">AS06rmzACSIP_7</strain>
    </source>
</reference>
<name>A0A351U4L4_9BACT</name>
<evidence type="ECO:0000313" key="2">
    <source>
        <dbReference type="Proteomes" id="UP000777265"/>
    </source>
</evidence>
<proteinExistence type="predicted"/>
<protein>
    <submittedName>
        <fullName evidence="1">Uncharacterized protein</fullName>
    </submittedName>
</protein>
<dbReference type="STRING" id="909663.GCA_000512235_00714"/>
<evidence type="ECO:0000313" key="1">
    <source>
        <dbReference type="EMBL" id="NLW33944.1"/>
    </source>
</evidence>
<accession>A0A351U4L4</accession>
<dbReference type="EMBL" id="JAAYEE010000009">
    <property type="protein sequence ID" value="NLW33944.1"/>
    <property type="molecule type" value="Genomic_DNA"/>
</dbReference>
<dbReference type="Proteomes" id="UP000777265">
    <property type="component" value="Unassembled WGS sequence"/>
</dbReference>
<reference evidence="1" key="2">
    <citation type="submission" date="2020-01" db="EMBL/GenBank/DDBJ databases">
        <authorList>
            <person name="Campanaro S."/>
        </authorList>
    </citation>
    <scope>NUCLEOTIDE SEQUENCE</scope>
    <source>
        <strain evidence="1">AS06rmzACSIP_7</strain>
    </source>
</reference>
<comment type="caution">
    <text evidence="1">The sequence shown here is derived from an EMBL/GenBank/DDBJ whole genome shotgun (WGS) entry which is preliminary data.</text>
</comment>
<dbReference type="Gene3D" id="3.40.50.280">
    <property type="entry name" value="Cobalamin-binding domain"/>
    <property type="match status" value="1"/>
</dbReference>
<dbReference type="AlphaFoldDB" id="A0A351U4L4"/>